<gene>
    <name evidence="2" type="ORF">PG999_010075</name>
</gene>
<accession>A0AAW0QUB6</accession>
<feature type="domain" description="DUF6987" evidence="1">
    <location>
        <begin position="10"/>
        <end position="57"/>
    </location>
</feature>
<dbReference type="InterPro" id="IPR054256">
    <property type="entry name" value="DUF6987"/>
</dbReference>
<evidence type="ECO:0000313" key="3">
    <source>
        <dbReference type="Proteomes" id="UP001392437"/>
    </source>
</evidence>
<proteinExistence type="predicted"/>
<dbReference type="PANTHER" id="PTHR39461">
    <property type="entry name" value="LEA DOMAIN PROTEIN (AFU_ORTHOLOGUE AFUA_8G04920)"/>
    <property type="match status" value="1"/>
</dbReference>
<dbReference type="Proteomes" id="UP001392437">
    <property type="component" value="Unassembled WGS sequence"/>
</dbReference>
<dbReference type="Pfam" id="PF22485">
    <property type="entry name" value="DUF6987"/>
    <property type="match status" value="1"/>
</dbReference>
<comment type="caution">
    <text evidence="2">The sequence shown here is derived from an EMBL/GenBank/DDBJ whole genome shotgun (WGS) entry which is preliminary data.</text>
</comment>
<dbReference type="PANTHER" id="PTHR39461:SF1">
    <property type="entry name" value="LEA DOMAIN PROTEIN (AFU_ORTHOLOGUE AFUA_8G04920)"/>
    <property type="match status" value="1"/>
</dbReference>
<evidence type="ECO:0000259" key="1">
    <source>
        <dbReference type="Pfam" id="PF22485"/>
    </source>
</evidence>
<organism evidence="2 3">
    <name type="scientific">Apiospora kogelbergensis</name>
    <dbReference type="NCBI Taxonomy" id="1337665"/>
    <lineage>
        <taxon>Eukaryota</taxon>
        <taxon>Fungi</taxon>
        <taxon>Dikarya</taxon>
        <taxon>Ascomycota</taxon>
        <taxon>Pezizomycotina</taxon>
        <taxon>Sordariomycetes</taxon>
        <taxon>Xylariomycetidae</taxon>
        <taxon>Amphisphaeriales</taxon>
        <taxon>Apiosporaceae</taxon>
        <taxon>Apiospora</taxon>
    </lineage>
</organism>
<sequence>MWRAKRRAPIIAAVGLYFSGIFGLVGKLLNARGLGMQVNNVLGGLGLNKILDGLGLGGVGAITGQDNKKGGGKK</sequence>
<dbReference type="EMBL" id="JAQQWP010000008">
    <property type="protein sequence ID" value="KAK8106716.1"/>
    <property type="molecule type" value="Genomic_DNA"/>
</dbReference>
<keyword evidence="3" id="KW-1185">Reference proteome</keyword>
<reference evidence="2 3" key="1">
    <citation type="submission" date="2023-01" db="EMBL/GenBank/DDBJ databases">
        <title>Analysis of 21 Apiospora genomes using comparative genomics revels a genus with tremendous synthesis potential of carbohydrate active enzymes and secondary metabolites.</title>
        <authorList>
            <person name="Sorensen T."/>
        </authorList>
    </citation>
    <scope>NUCLEOTIDE SEQUENCE [LARGE SCALE GENOMIC DNA]</scope>
    <source>
        <strain evidence="2 3">CBS 117206</strain>
    </source>
</reference>
<protein>
    <recommendedName>
        <fullName evidence="1">DUF6987 domain-containing protein</fullName>
    </recommendedName>
</protein>
<evidence type="ECO:0000313" key="2">
    <source>
        <dbReference type="EMBL" id="KAK8106716.1"/>
    </source>
</evidence>
<dbReference type="AlphaFoldDB" id="A0AAW0QUB6"/>
<name>A0AAW0QUB6_9PEZI</name>